<gene>
    <name evidence="8" type="ORF">ACFSCW_16260</name>
</gene>
<protein>
    <submittedName>
        <fullName evidence="8">YihY/virulence factor BrkB family protein</fullName>
    </submittedName>
</protein>
<dbReference type="Proteomes" id="UP001597115">
    <property type="component" value="Unassembled WGS sequence"/>
</dbReference>
<evidence type="ECO:0000256" key="1">
    <source>
        <dbReference type="ARBA" id="ARBA00004651"/>
    </source>
</evidence>
<sequence length="330" mass="36319">MVTAEREIEAEGPAPQTPEARRRRLLKAHIKVDETLAHLKPGSRFRVILGRSFAGVWNDGFIHAGNIAYLTLLSIFPFFIAVAALAHAFGQGETTARAVSEFLAQVPRNVSDVLQKPIDDVLLARSGTLLWLGALGGLWSGGGFIATIKDIIYRAYGVRSEAPFWRARLRYTATVIGSVVLVLFSFVLQAVLTAIQEAISRFFPFVDETLLLTINAIKLIPGLFIFGAFYLLFLVITPRRYRGRHCRKWPGPLFVAAWWLLVTALLPVVLGLFSNYDLTYGGLAGVTITLIYFFTIGLGLVFGAHLNAALAVVPRSALREPQAQPEEPAE</sequence>
<feature type="transmembrane region" description="Helical" evidence="7">
    <location>
        <begin position="129"/>
        <end position="148"/>
    </location>
</feature>
<dbReference type="RefSeq" id="WP_380891385.1">
    <property type="nucleotide sequence ID" value="NZ_JBHUDY010000003.1"/>
</dbReference>
<feature type="transmembrane region" description="Helical" evidence="7">
    <location>
        <begin position="67"/>
        <end position="89"/>
    </location>
</feature>
<name>A0ABW4I7X3_9SPHN</name>
<dbReference type="EMBL" id="JBHUDY010000003">
    <property type="protein sequence ID" value="MFD1613357.1"/>
    <property type="molecule type" value="Genomic_DNA"/>
</dbReference>
<evidence type="ECO:0000256" key="4">
    <source>
        <dbReference type="ARBA" id="ARBA00022989"/>
    </source>
</evidence>
<reference evidence="9" key="1">
    <citation type="journal article" date="2019" name="Int. J. Syst. Evol. Microbiol.">
        <title>The Global Catalogue of Microorganisms (GCM) 10K type strain sequencing project: providing services to taxonomists for standard genome sequencing and annotation.</title>
        <authorList>
            <consortium name="The Broad Institute Genomics Platform"/>
            <consortium name="The Broad Institute Genome Sequencing Center for Infectious Disease"/>
            <person name="Wu L."/>
            <person name="Ma J."/>
        </authorList>
    </citation>
    <scope>NUCLEOTIDE SEQUENCE [LARGE SCALE GENOMIC DNA]</scope>
    <source>
        <strain evidence="9">CGMCC 1.16275</strain>
    </source>
</reference>
<keyword evidence="9" id="KW-1185">Reference proteome</keyword>
<feature type="transmembrane region" description="Helical" evidence="7">
    <location>
        <begin position="290"/>
        <end position="313"/>
    </location>
</feature>
<evidence type="ECO:0000256" key="2">
    <source>
        <dbReference type="ARBA" id="ARBA00022475"/>
    </source>
</evidence>
<comment type="caution">
    <text evidence="8">The sequence shown here is derived from an EMBL/GenBank/DDBJ whole genome shotgun (WGS) entry which is preliminary data.</text>
</comment>
<dbReference type="InterPro" id="IPR017039">
    <property type="entry name" value="Virul_fac_BrkB"/>
</dbReference>
<evidence type="ECO:0000313" key="9">
    <source>
        <dbReference type="Proteomes" id="UP001597115"/>
    </source>
</evidence>
<feature type="region of interest" description="Disordered" evidence="6">
    <location>
        <begin position="1"/>
        <end position="20"/>
    </location>
</feature>
<keyword evidence="4 7" id="KW-1133">Transmembrane helix</keyword>
<keyword evidence="3 7" id="KW-0812">Transmembrane</keyword>
<keyword evidence="5 7" id="KW-0472">Membrane</keyword>
<feature type="transmembrane region" description="Helical" evidence="7">
    <location>
        <begin position="249"/>
        <end position="270"/>
    </location>
</feature>
<evidence type="ECO:0000256" key="6">
    <source>
        <dbReference type="SAM" id="MobiDB-lite"/>
    </source>
</evidence>
<evidence type="ECO:0000256" key="3">
    <source>
        <dbReference type="ARBA" id="ARBA00022692"/>
    </source>
</evidence>
<dbReference type="PANTHER" id="PTHR30213:SF0">
    <property type="entry name" value="UPF0761 MEMBRANE PROTEIN YIHY"/>
    <property type="match status" value="1"/>
</dbReference>
<evidence type="ECO:0000256" key="5">
    <source>
        <dbReference type="ARBA" id="ARBA00023136"/>
    </source>
</evidence>
<feature type="transmembrane region" description="Helical" evidence="7">
    <location>
        <begin position="212"/>
        <end position="237"/>
    </location>
</feature>
<proteinExistence type="predicted"/>
<accession>A0ABW4I7X3</accession>
<evidence type="ECO:0000256" key="7">
    <source>
        <dbReference type="SAM" id="Phobius"/>
    </source>
</evidence>
<dbReference type="PANTHER" id="PTHR30213">
    <property type="entry name" value="INNER MEMBRANE PROTEIN YHJD"/>
    <property type="match status" value="1"/>
</dbReference>
<dbReference type="Pfam" id="PF03631">
    <property type="entry name" value="Virul_fac_BrkB"/>
    <property type="match status" value="1"/>
</dbReference>
<comment type="subcellular location">
    <subcellularLocation>
        <location evidence="1">Cell membrane</location>
        <topology evidence="1">Multi-pass membrane protein</topology>
    </subcellularLocation>
</comment>
<keyword evidence="2" id="KW-1003">Cell membrane</keyword>
<evidence type="ECO:0000313" key="8">
    <source>
        <dbReference type="EMBL" id="MFD1613357.1"/>
    </source>
</evidence>
<organism evidence="8 9">
    <name type="scientific">Sphingomonas tabacisoli</name>
    <dbReference type="NCBI Taxonomy" id="2249466"/>
    <lineage>
        <taxon>Bacteria</taxon>
        <taxon>Pseudomonadati</taxon>
        <taxon>Pseudomonadota</taxon>
        <taxon>Alphaproteobacteria</taxon>
        <taxon>Sphingomonadales</taxon>
        <taxon>Sphingomonadaceae</taxon>
        <taxon>Sphingomonas</taxon>
    </lineage>
</organism>
<feature type="transmembrane region" description="Helical" evidence="7">
    <location>
        <begin position="169"/>
        <end position="192"/>
    </location>
</feature>